<reference evidence="2" key="1">
    <citation type="submission" date="2021-10" db="EMBL/GenBank/DDBJ databases">
        <authorList>
            <person name="Piombo E."/>
        </authorList>
    </citation>
    <scope>NUCLEOTIDE SEQUENCE</scope>
</reference>
<proteinExistence type="predicted"/>
<dbReference type="OrthoDB" id="5134689at2759"/>
<evidence type="ECO:0000313" key="2">
    <source>
        <dbReference type="EMBL" id="CAH0014686.1"/>
    </source>
</evidence>
<keyword evidence="3" id="KW-1185">Reference proteome</keyword>
<evidence type="ECO:0000313" key="3">
    <source>
        <dbReference type="Proteomes" id="UP000696573"/>
    </source>
</evidence>
<comment type="caution">
    <text evidence="2">The sequence shown here is derived from an EMBL/GenBank/DDBJ whole genome shotgun (WGS) entry which is preliminary data.</text>
</comment>
<dbReference type="Proteomes" id="UP000696573">
    <property type="component" value="Unassembled WGS sequence"/>
</dbReference>
<dbReference type="AlphaFoldDB" id="A0A9N9UYF8"/>
<accession>A0A9N9UYF8</accession>
<sequence length="79" mass="8655">MAPVALNDWARDSNTGNFAIEDERIKKKKAQARPALPLKSEITSMYALTYEGPTKTEATAELTDYDDQGPVSVGDEAHN</sequence>
<feature type="region of interest" description="Disordered" evidence="1">
    <location>
        <begin position="58"/>
        <end position="79"/>
    </location>
</feature>
<name>A0A9N9UYF8_9HYPO</name>
<evidence type="ECO:0000256" key="1">
    <source>
        <dbReference type="SAM" id="MobiDB-lite"/>
    </source>
</evidence>
<dbReference type="EMBL" id="CABFNQ020000436">
    <property type="protein sequence ID" value="CAH0014686.1"/>
    <property type="molecule type" value="Genomic_DNA"/>
</dbReference>
<protein>
    <submittedName>
        <fullName evidence="2">Uncharacterized protein</fullName>
    </submittedName>
</protein>
<gene>
    <name evidence="2" type="ORF">CRHIZ90672A_00011690</name>
</gene>
<organism evidence="2 3">
    <name type="scientific">Clonostachys rhizophaga</name>
    <dbReference type="NCBI Taxonomy" id="160324"/>
    <lineage>
        <taxon>Eukaryota</taxon>
        <taxon>Fungi</taxon>
        <taxon>Dikarya</taxon>
        <taxon>Ascomycota</taxon>
        <taxon>Pezizomycotina</taxon>
        <taxon>Sordariomycetes</taxon>
        <taxon>Hypocreomycetidae</taxon>
        <taxon>Hypocreales</taxon>
        <taxon>Bionectriaceae</taxon>
        <taxon>Clonostachys</taxon>
    </lineage>
</organism>